<evidence type="ECO:0000313" key="1">
    <source>
        <dbReference type="EMBL" id="EFJ40443.1"/>
    </source>
</evidence>
<dbReference type="GeneID" id="9627980"/>
<dbReference type="RefSeq" id="XP_002958523.1">
    <property type="nucleotide sequence ID" value="XM_002958477.1"/>
</dbReference>
<dbReference type="InParanoid" id="D8UIN2"/>
<protein>
    <submittedName>
        <fullName evidence="1">Uncharacterized protein</fullName>
    </submittedName>
</protein>
<dbReference type="EMBL" id="GL378416">
    <property type="protein sequence ID" value="EFJ40443.1"/>
    <property type="molecule type" value="Genomic_DNA"/>
</dbReference>
<organism evidence="2">
    <name type="scientific">Volvox carteri f. nagariensis</name>
    <dbReference type="NCBI Taxonomy" id="3068"/>
    <lineage>
        <taxon>Eukaryota</taxon>
        <taxon>Viridiplantae</taxon>
        <taxon>Chlorophyta</taxon>
        <taxon>core chlorophytes</taxon>
        <taxon>Chlorophyceae</taxon>
        <taxon>CS clade</taxon>
        <taxon>Chlamydomonadales</taxon>
        <taxon>Volvocaceae</taxon>
        <taxon>Volvox</taxon>
    </lineage>
</organism>
<dbReference type="KEGG" id="vcn:VOLCADRAFT_99791"/>
<accession>D8UIN2</accession>
<dbReference type="OrthoDB" id="537030at2759"/>
<evidence type="ECO:0000313" key="2">
    <source>
        <dbReference type="Proteomes" id="UP000001058"/>
    </source>
</evidence>
<dbReference type="Proteomes" id="UP000001058">
    <property type="component" value="Unassembled WGS sequence"/>
</dbReference>
<gene>
    <name evidence="1" type="ORF">VOLCADRAFT_99791</name>
</gene>
<keyword evidence="2" id="KW-1185">Reference proteome</keyword>
<sequence>MIGKLARYRAFNRARYEQSLYVDSALELAEEVPAILRQFRKRNACLLARKAQGAQAMDQEAQDAKLIVHLSEAFNKDEVWQLAAAEAWSKATNLERVLIRGSTEAKQLKLVDVLICKTLAAGLSRTEVFEHVNSTAAGIISRGCRARRQGRAPGARQLTAWRSWEGNRSSGGTLGVWLNTYGIKTGEANSRLICPPLRKQEKKRGFVWGVEAIARGAGLYIRRAAERPSCGGAGGSLLGAAGGAPIECTSCRQVGVGGRGARSGMARLAAGCCCTWTTAAGYFMCLHLVGTTGYSCTGPPACKLRLRQDVQNTDLYFFEPMDTSCAAASATSPGVSSGSFFLDPEGKQKAELEDWLGLAMDLHGKGKPILPLFVDGQVKSGKSYLLNEVLPAVANAYYCSGGSGWQHAGVELAEPNFLHVNCLDCDCSSDSGGFLKELLVKLKRSAADQRLYAAASTPVPSDHSAGTMADAIQDFMRRLPRDRLNFLLVDEAQSFYLMARPAVFGDGVLRGPTLDVKVVLHMRRILKVLLVDSPHWVAWAVTGSSMAMLWANVAATPTNGFSLIMHHRRLNLSPTMPLEALQVAWVQLKAQAKTWDPVRPLTEDLAWQSPPQVAMLAYLCQEWRYSCTAGTAEELVEQTMMQKLIPEVLEDLRMVLQVLGQPASQLRLLWELLDPAAGVESTKLPSAFKVLLGSFATTRDDGTLFVDYPLLAQVLQALDHRCNSHSSKANFEKTHRAQATGDAKVGLHWFHALLRNVLCHGYISEQRQTLQAYPPQLATLHSSGRVGKVLTKTYDSPPPARSKALVVSAAASPRAQLQPPGAGPAVHPIVSLHLGKWLGCASGAAVIPRRYVGGTPSALDDFAKHMLQRGFVLCRMAEADLQQVVDSCNGLLPPGTTQMTRRTSVRVFMVAFPGTITEH</sequence>
<name>D8UIN2_VOLCA</name>
<reference evidence="1 2" key="1">
    <citation type="journal article" date="2010" name="Science">
        <title>Genomic analysis of organismal complexity in the multicellular green alga Volvox carteri.</title>
        <authorList>
            <person name="Prochnik S.E."/>
            <person name="Umen J."/>
            <person name="Nedelcu A.M."/>
            <person name="Hallmann A."/>
            <person name="Miller S.M."/>
            <person name="Nishii I."/>
            <person name="Ferris P."/>
            <person name="Kuo A."/>
            <person name="Mitros T."/>
            <person name="Fritz-Laylin L.K."/>
            <person name="Hellsten U."/>
            <person name="Chapman J."/>
            <person name="Simakov O."/>
            <person name="Rensing S.A."/>
            <person name="Terry A."/>
            <person name="Pangilinan J."/>
            <person name="Kapitonov V."/>
            <person name="Jurka J."/>
            <person name="Salamov A."/>
            <person name="Shapiro H."/>
            <person name="Schmutz J."/>
            <person name="Grimwood J."/>
            <person name="Lindquist E."/>
            <person name="Lucas S."/>
            <person name="Grigoriev I.V."/>
            <person name="Schmitt R."/>
            <person name="Kirk D."/>
            <person name="Rokhsar D.S."/>
        </authorList>
    </citation>
    <scope>NUCLEOTIDE SEQUENCE [LARGE SCALE GENOMIC DNA]</scope>
    <source>
        <strain evidence="2">f. Nagariensis / Eve</strain>
    </source>
</reference>
<dbReference type="AlphaFoldDB" id="D8UIN2"/>
<proteinExistence type="predicted"/>
<dbReference type="eggNOG" id="ENOG502RRD7">
    <property type="taxonomic scope" value="Eukaryota"/>
</dbReference>